<organism evidence="1 2">
    <name type="scientific">Amphibacillus indicireducens</name>
    <dbReference type="NCBI Taxonomy" id="1076330"/>
    <lineage>
        <taxon>Bacteria</taxon>
        <taxon>Bacillati</taxon>
        <taxon>Bacillota</taxon>
        <taxon>Bacilli</taxon>
        <taxon>Bacillales</taxon>
        <taxon>Bacillaceae</taxon>
        <taxon>Amphibacillus</taxon>
    </lineage>
</organism>
<reference evidence="2" key="1">
    <citation type="journal article" date="2019" name="Int. J. Syst. Evol. Microbiol.">
        <title>The Global Catalogue of Microorganisms (GCM) 10K type strain sequencing project: providing services to taxonomists for standard genome sequencing and annotation.</title>
        <authorList>
            <consortium name="The Broad Institute Genomics Platform"/>
            <consortium name="The Broad Institute Genome Sequencing Center for Infectious Disease"/>
            <person name="Wu L."/>
            <person name="Ma J."/>
        </authorList>
    </citation>
    <scope>NUCLEOTIDE SEQUENCE [LARGE SCALE GENOMIC DNA]</scope>
    <source>
        <strain evidence="2">JCM 17250</strain>
    </source>
</reference>
<sequence>MSASAVKIAISIKNNVLFDCIVKIPPCFLDFAFNRVQKEDKMGQDFRGSAALSSTMYVFKYMSN</sequence>
<proteinExistence type="predicted"/>
<evidence type="ECO:0000313" key="1">
    <source>
        <dbReference type="EMBL" id="GAA4068605.1"/>
    </source>
</evidence>
<comment type="caution">
    <text evidence="1">The sequence shown here is derived from an EMBL/GenBank/DDBJ whole genome shotgun (WGS) entry which is preliminary data.</text>
</comment>
<dbReference type="EMBL" id="BAABDL010000071">
    <property type="protein sequence ID" value="GAA4068605.1"/>
    <property type="molecule type" value="Genomic_DNA"/>
</dbReference>
<gene>
    <name evidence="1" type="ORF">GCM10022410_13160</name>
</gene>
<evidence type="ECO:0000313" key="2">
    <source>
        <dbReference type="Proteomes" id="UP001501734"/>
    </source>
</evidence>
<protein>
    <submittedName>
        <fullName evidence="1">Uncharacterized protein</fullName>
    </submittedName>
</protein>
<accession>A0ABP7VJH4</accession>
<dbReference type="Proteomes" id="UP001501734">
    <property type="component" value="Unassembled WGS sequence"/>
</dbReference>
<keyword evidence="2" id="KW-1185">Reference proteome</keyword>
<name>A0ABP7VJH4_9BACI</name>